<dbReference type="AlphaFoldDB" id="A0A3E2N3G7"/>
<protein>
    <submittedName>
        <fullName evidence="2">Uncharacterized protein</fullName>
    </submittedName>
</protein>
<evidence type="ECO:0000313" key="3">
    <source>
        <dbReference type="Proteomes" id="UP000260680"/>
    </source>
</evidence>
<gene>
    <name evidence="2" type="ORF">DS742_28435</name>
</gene>
<proteinExistence type="predicted"/>
<comment type="caution">
    <text evidence="2">The sequence shown here is derived from an EMBL/GenBank/DDBJ whole genome shotgun (WGS) entry which is preliminary data.</text>
</comment>
<sequence length="259" mass="29869">MKRKLINSLVTSVLCFSLVFTTGMTAFGADTCASQQNIQRRVENQIERFNATATKSVTDYKFSDDGTMTIKPCVTKPELVFSTDKLSESDLIFYSSMSDDEIYIYLSKVYNKKVQDINNSNIMYKNDLEQQKRTIMQTTRAKGKDSDVIIIWPDPITKSRTHTIKPYIDALGYAKLCVYYNVTCYKNRFTDGKVKNCKLEERLSMGSWEYESGYTYPLLETDNGRYIAFQVTGKWTVLADHGLGAVYEKYYTFNDYNTF</sequence>
<accession>A0A3E2N3G7</accession>
<feature type="chain" id="PRO_5017563452" evidence="1">
    <location>
        <begin position="29"/>
        <end position="259"/>
    </location>
</feature>
<keyword evidence="1" id="KW-0732">Signal</keyword>
<evidence type="ECO:0000256" key="1">
    <source>
        <dbReference type="SAM" id="SignalP"/>
    </source>
</evidence>
<dbReference type="Proteomes" id="UP000260680">
    <property type="component" value="Unassembled WGS sequence"/>
</dbReference>
<dbReference type="EMBL" id="QOHO01000159">
    <property type="protein sequence ID" value="RFZ75539.1"/>
    <property type="molecule type" value="Genomic_DNA"/>
</dbReference>
<evidence type="ECO:0000313" key="2">
    <source>
        <dbReference type="EMBL" id="RFZ75539.1"/>
    </source>
</evidence>
<organism evidence="2 3">
    <name type="scientific">Lacrimispora amygdalina</name>
    <dbReference type="NCBI Taxonomy" id="253257"/>
    <lineage>
        <taxon>Bacteria</taxon>
        <taxon>Bacillati</taxon>
        <taxon>Bacillota</taxon>
        <taxon>Clostridia</taxon>
        <taxon>Lachnospirales</taxon>
        <taxon>Lachnospiraceae</taxon>
        <taxon>Lacrimispora</taxon>
    </lineage>
</organism>
<reference evidence="2 3" key="1">
    <citation type="submission" date="2018-07" db="EMBL/GenBank/DDBJ databases">
        <title>New species, Clostridium PI-S10-A1B.</title>
        <authorList>
            <person name="Krishna G."/>
            <person name="Summeta K."/>
            <person name="Shikha S."/>
            <person name="Prabhu P.B."/>
            <person name="Suresh K."/>
        </authorList>
    </citation>
    <scope>NUCLEOTIDE SEQUENCE [LARGE SCALE GENOMIC DNA]</scope>
    <source>
        <strain evidence="2 3">PI-S10-A1B</strain>
    </source>
</reference>
<name>A0A3E2N3G7_9FIRM</name>
<feature type="signal peptide" evidence="1">
    <location>
        <begin position="1"/>
        <end position="28"/>
    </location>
</feature>
<dbReference type="RefSeq" id="WP_117420265.1">
    <property type="nucleotide sequence ID" value="NZ_QOHO01000159.1"/>
</dbReference>
<dbReference type="OrthoDB" id="9821600at2"/>